<dbReference type="InterPro" id="IPR007042">
    <property type="entry name" value="SERRATE/Ars2_C"/>
</dbReference>
<accession>A0A7S1T906</accession>
<evidence type="ECO:0000259" key="6">
    <source>
        <dbReference type="Pfam" id="PF04959"/>
    </source>
</evidence>
<dbReference type="Pfam" id="PF12066">
    <property type="entry name" value="SERRATE_Ars2_N"/>
    <property type="match status" value="1"/>
</dbReference>
<evidence type="ECO:0000256" key="1">
    <source>
        <dbReference type="ARBA" id="ARBA00004123"/>
    </source>
</evidence>
<dbReference type="EMBL" id="HBGH01003643">
    <property type="protein sequence ID" value="CAD9229329.1"/>
    <property type="molecule type" value="Transcribed_RNA"/>
</dbReference>
<evidence type="ECO:0008006" key="9">
    <source>
        <dbReference type="Google" id="ProtNLM"/>
    </source>
</evidence>
<gene>
    <name evidence="8" type="ORF">CCAE0312_LOCUS1988</name>
</gene>
<organism evidence="8">
    <name type="scientific">Compsopogon caeruleus</name>
    <dbReference type="NCBI Taxonomy" id="31354"/>
    <lineage>
        <taxon>Eukaryota</taxon>
        <taxon>Rhodophyta</taxon>
        <taxon>Compsopogonophyceae</taxon>
        <taxon>Compsopogonales</taxon>
        <taxon>Compsopogonaceae</taxon>
        <taxon>Compsopogon</taxon>
    </lineage>
</organism>
<protein>
    <recommendedName>
        <fullName evidence="9">SERRATE/Ars2 N-terminal domain-containing protein</fullName>
    </recommendedName>
</protein>
<feature type="region of interest" description="Disordered" evidence="5">
    <location>
        <begin position="1"/>
        <end position="24"/>
    </location>
</feature>
<feature type="region of interest" description="Disordered" evidence="5">
    <location>
        <begin position="150"/>
        <end position="175"/>
    </location>
</feature>
<dbReference type="Pfam" id="PF04959">
    <property type="entry name" value="ARS2"/>
    <property type="match status" value="1"/>
</dbReference>
<evidence type="ECO:0000256" key="4">
    <source>
        <dbReference type="SAM" id="Coils"/>
    </source>
</evidence>
<proteinExistence type="inferred from homology"/>
<evidence type="ECO:0000259" key="7">
    <source>
        <dbReference type="Pfam" id="PF12066"/>
    </source>
</evidence>
<feature type="compositionally biased region" description="Basic residues" evidence="5">
    <location>
        <begin position="646"/>
        <end position="663"/>
    </location>
</feature>
<feature type="region of interest" description="Disordered" evidence="5">
    <location>
        <begin position="618"/>
        <end position="674"/>
    </location>
</feature>
<dbReference type="GO" id="GO:0016604">
    <property type="term" value="C:nuclear body"/>
    <property type="evidence" value="ECO:0007669"/>
    <property type="project" value="TreeGrafter"/>
</dbReference>
<comment type="subcellular location">
    <subcellularLocation>
        <location evidence="1">Nucleus</location>
    </subcellularLocation>
</comment>
<feature type="coiled-coil region" evidence="4">
    <location>
        <begin position="409"/>
        <end position="436"/>
    </location>
</feature>
<feature type="domain" description="SERRATE/Ars2 C-terminal" evidence="6">
    <location>
        <begin position="515"/>
        <end position="620"/>
    </location>
</feature>
<dbReference type="InterPro" id="IPR021933">
    <property type="entry name" value="SERRATE/Ars2_N"/>
</dbReference>
<evidence type="ECO:0000256" key="3">
    <source>
        <dbReference type="ARBA" id="ARBA00023242"/>
    </source>
</evidence>
<evidence type="ECO:0000313" key="8">
    <source>
        <dbReference type="EMBL" id="CAD9229329.1"/>
    </source>
</evidence>
<evidence type="ECO:0000256" key="5">
    <source>
        <dbReference type="SAM" id="MobiDB-lite"/>
    </source>
</evidence>
<dbReference type="PANTHER" id="PTHR13165:SF0">
    <property type="entry name" value="SERRATE RNA EFFECTOR MOLECULE HOMOLOG"/>
    <property type="match status" value="1"/>
</dbReference>
<feature type="compositionally biased region" description="Polar residues" evidence="5">
    <location>
        <begin position="505"/>
        <end position="517"/>
    </location>
</feature>
<dbReference type="InterPro" id="IPR039727">
    <property type="entry name" value="SE/Ars2"/>
</dbReference>
<name>A0A7S1T906_9RHOD</name>
<keyword evidence="4" id="KW-0175">Coiled coil</keyword>
<reference evidence="8" key="1">
    <citation type="submission" date="2021-01" db="EMBL/GenBank/DDBJ databases">
        <authorList>
            <person name="Corre E."/>
            <person name="Pelletier E."/>
            <person name="Niang G."/>
            <person name="Scheremetjew M."/>
            <person name="Finn R."/>
            <person name="Kale V."/>
            <person name="Holt S."/>
            <person name="Cochrane G."/>
            <person name="Meng A."/>
            <person name="Brown T."/>
            <person name="Cohen L."/>
        </authorList>
    </citation>
    <scope>NUCLEOTIDE SEQUENCE</scope>
    <source>
        <strain evidence="8">SAG 36.94</strain>
    </source>
</reference>
<keyword evidence="3" id="KW-0539">Nucleus</keyword>
<sequence>MNVFRGGRSRRFYDDHRRHGGMMEGGHPRYGGPQLHDAHRFVGSFPGPGFPSNDSSAFLPNNDFGMASQGQPQGQMDSTALAAAIMAAQAGFPTQVPPGFHPSLAGRSGHPLTPFPGQIYMPPPIQPPFPPFASNRRTAEEVWDPHGEVDWKRPRYNPQESEAFNGGPAPSQPDEPKTFKEFLATQDDSITPDVAQQMYQEYLKEHRKSQPDAFFNQNMALEWFRELYHPRNIEARAERLQQEAKKRSEEFKAHFDAQDPKLITVLEQDPNVGEEPSDDSSRDTLFFRYIPAAAGRALLTKAVSDGVSGELKIKDLRLGDVSFSHDGSLVRFLWVTYEDETTAERALQELSGKQIKVVMHSENAESREHSAEDATPAAPETRADVVSEVLHTLEPVRNREKRKRTHSLLPKLSTNAQRLKHDADQAEKVMRHLDKIRCISPEFNPITSEYLKALHSDAERVDACAAYLLHTHLLCYYTGNNYADEPSGVLPCPKRPKLLDGEQEGTASDNNERMQSQWERKVDSRMASILSSDFDRPRSGGLICSERRKERVEEWLKSRIKDEGPQRFRCLEAPFKLFKAPEFVIKHLKTKHTDSIEKVEREIDEEVFRENYYNDPSRLSFNSSGAQDPGRGYQTRGGPYGGPGRGGRKKDISRRRDSRAKHPNYHDLDAPGEESTIALVQYSDI</sequence>
<comment type="similarity">
    <text evidence="2">Belongs to the ARS2 family.</text>
</comment>
<evidence type="ECO:0000256" key="2">
    <source>
        <dbReference type="ARBA" id="ARBA00005407"/>
    </source>
</evidence>
<feature type="domain" description="SERRATE/Ars2 N-terminal" evidence="7">
    <location>
        <begin position="180"/>
        <end position="257"/>
    </location>
</feature>
<dbReference type="AlphaFoldDB" id="A0A7S1T906"/>
<dbReference type="PANTHER" id="PTHR13165">
    <property type="entry name" value="ARSENITE-RESISTANCE PROTEIN 2"/>
    <property type="match status" value="1"/>
</dbReference>
<dbReference type="GO" id="GO:0031053">
    <property type="term" value="P:primary miRNA processing"/>
    <property type="evidence" value="ECO:0007669"/>
    <property type="project" value="TreeGrafter"/>
</dbReference>
<feature type="region of interest" description="Disordered" evidence="5">
    <location>
        <begin position="498"/>
        <end position="518"/>
    </location>
</feature>